<evidence type="ECO:0000313" key="2">
    <source>
        <dbReference type="EMBL" id="ARD70447.1"/>
    </source>
</evidence>
<geneLocation type="plasmid" evidence="2">
    <name>pJB37</name>
</geneLocation>
<feature type="region of interest" description="Disordered" evidence="1">
    <location>
        <begin position="39"/>
        <end position="68"/>
    </location>
</feature>
<protein>
    <submittedName>
        <fullName evidence="2">Uncharacterized protein</fullName>
    </submittedName>
</protein>
<accession>A0A1V0M6C8</accession>
<name>A0A1V0M6C8_PSEAI</name>
<proteinExistence type="predicted"/>
<sequence length="68" mass="7488">MSFTMSSRRRPAIPLSAGRRSTGFSLPRWLKIIPMSWPAGTETRSESTARARLRSGDAPLPRTESGQA</sequence>
<dbReference type="EMBL" id="KY494864">
    <property type="protein sequence ID" value="ARD70447.1"/>
    <property type="molecule type" value="Genomic_DNA"/>
</dbReference>
<dbReference type="AlphaFoldDB" id="A0A1V0M6C8"/>
<feature type="region of interest" description="Disordered" evidence="1">
    <location>
        <begin position="1"/>
        <end position="21"/>
    </location>
</feature>
<keyword evidence="2" id="KW-0614">Plasmid</keyword>
<reference evidence="2" key="1">
    <citation type="submission" date="2017-01" db="EMBL/GenBank/DDBJ databases">
        <title>Complete nucleotide sequence of an IncP-2 blaVIM-2-harboring megaplasmid from Pseudomonas aeruginosa.</title>
        <authorList>
            <person name="Botelho J."/>
            <person name="Grosso F."/>
            <person name="Mabrouk A."/>
            <person name="Peixe L."/>
        </authorList>
    </citation>
    <scope>NUCLEOTIDE SEQUENCE</scope>
    <source>
        <strain evidence="2">FFUP_PS_37</strain>
        <plasmid evidence="2">pJB37</plasmid>
    </source>
</reference>
<evidence type="ECO:0000256" key="1">
    <source>
        <dbReference type="SAM" id="MobiDB-lite"/>
    </source>
</evidence>
<organism evidence="2">
    <name type="scientific">Pseudomonas aeruginosa</name>
    <dbReference type="NCBI Taxonomy" id="287"/>
    <lineage>
        <taxon>Bacteria</taxon>
        <taxon>Pseudomonadati</taxon>
        <taxon>Pseudomonadota</taxon>
        <taxon>Gammaproteobacteria</taxon>
        <taxon>Pseudomonadales</taxon>
        <taxon>Pseudomonadaceae</taxon>
        <taxon>Pseudomonas</taxon>
    </lineage>
</organism>